<dbReference type="Gene3D" id="3.20.20.60">
    <property type="entry name" value="Phosphoenolpyruvate-binding domains"/>
    <property type="match status" value="1"/>
</dbReference>
<evidence type="ECO:0000313" key="7">
    <source>
        <dbReference type="EMBL" id="OZI71336.1"/>
    </source>
</evidence>
<dbReference type="GO" id="GO:0000287">
    <property type="term" value="F:magnesium ion binding"/>
    <property type="evidence" value="ECO:0007669"/>
    <property type="project" value="TreeGrafter"/>
</dbReference>
<keyword evidence="2 5" id="KW-0479">Metal-binding</keyword>
<dbReference type="AlphaFoldDB" id="A0A261VB04"/>
<dbReference type="GO" id="GO:0016829">
    <property type="term" value="F:lyase activity"/>
    <property type="evidence" value="ECO:0007669"/>
    <property type="project" value="UniProtKB-KW"/>
</dbReference>
<dbReference type="OrthoDB" id="348111at2"/>
<dbReference type="InterPro" id="IPR005000">
    <property type="entry name" value="Aldolase/citrate-lyase_domain"/>
</dbReference>
<evidence type="ECO:0000313" key="8">
    <source>
        <dbReference type="Proteomes" id="UP000216429"/>
    </source>
</evidence>
<reference evidence="8" key="1">
    <citation type="submission" date="2017-05" db="EMBL/GenBank/DDBJ databases">
        <title>Complete and WGS of Bordetella genogroups.</title>
        <authorList>
            <person name="Spilker T."/>
            <person name="Lipuma J."/>
        </authorList>
    </citation>
    <scope>NUCLEOTIDE SEQUENCE [LARGE SCALE GENOMIC DNA]</scope>
    <source>
        <strain evidence="8">AU6712</strain>
    </source>
</reference>
<evidence type="ECO:0000256" key="4">
    <source>
        <dbReference type="PIRSR" id="PIRSR015582-1"/>
    </source>
</evidence>
<dbReference type="Pfam" id="PF03328">
    <property type="entry name" value="HpcH_HpaI"/>
    <property type="match status" value="1"/>
</dbReference>
<dbReference type="RefSeq" id="WP_094814911.1">
    <property type="nucleotide sequence ID" value="NZ_NEVU01000003.1"/>
</dbReference>
<organism evidence="7 8">
    <name type="scientific">Bordetella genomosp. 12</name>
    <dbReference type="NCBI Taxonomy" id="463035"/>
    <lineage>
        <taxon>Bacteria</taxon>
        <taxon>Pseudomonadati</taxon>
        <taxon>Pseudomonadota</taxon>
        <taxon>Betaproteobacteria</taxon>
        <taxon>Burkholderiales</taxon>
        <taxon>Alcaligenaceae</taxon>
        <taxon>Bordetella</taxon>
    </lineage>
</organism>
<dbReference type="SUPFAM" id="SSF51621">
    <property type="entry name" value="Phosphoenolpyruvate/pyruvate domain"/>
    <property type="match status" value="1"/>
</dbReference>
<feature type="binding site" evidence="5">
    <location>
        <position position="141"/>
    </location>
    <ligand>
        <name>Mg(2+)</name>
        <dbReference type="ChEBI" id="CHEBI:18420"/>
    </ligand>
</feature>
<dbReference type="PANTHER" id="PTHR32308">
    <property type="entry name" value="LYASE BETA SUBUNIT, PUTATIVE (AFU_ORTHOLOGUE AFUA_4G13030)-RELATED"/>
    <property type="match status" value="1"/>
</dbReference>
<proteinExistence type="predicted"/>
<keyword evidence="3 5" id="KW-0460">Magnesium</keyword>
<evidence type="ECO:0000256" key="2">
    <source>
        <dbReference type="ARBA" id="ARBA00022723"/>
    </source>
</evidence>
<dbReference type="PIRSF" id="PIRSF015582">
    <property type="entry name" value="Cit_lyase_B"/>
    <property type="match status" value="1"/>
</dbReference>
<feature type="binding site" evidence="4">
    <location>
        <position position="115"/>
    </location>
    <ligand>
        <name>substrate</name>
    </ligand>
</feature>
<dbReference type="InterPro" id="IPR015813">
    <property type="entry name" value="Pyrv/PenolPyrv_kinase-like_dom"/>
</dbReference>
<feature type="binding site" evidence="5">
    <location>
        <position position="115"/>
    </location>
    <ligand>
        <name>Mg(2+)</name>
        <dbReference type="ChEBI" id="CHEBI:18420"/>
    </ligand>
</feature>
<sequence length="286" mass="30954">MTDRSFLFVPGDRPERFDKAVRSGAHQVIIDLEDAVTPQRKDAAREAVALWLRDTDVQVCLRINPADTPWHEADRALLAWPAVSRVMLPKAQARPELESLARVLNAQQRILPLVESVAGWFNLAELAAAPRVERLAFGSFDFMADSGIQGDGPELDAVRTQLVLHSRHAGLLPPIDGVSLATDDAIRLEEEVRRSKRWGMGAKLCIHPKQVGVVNQGFAPSEAEVTWARRVVQALAEAPLGAVAVDGKLVDKPIAKLAQAIVDEAQAAAVPGPQHAARPTGLTTGI</sequence>
<accession>A0A261VB04</accession>
<evidence type="ECO:0000256" key="1">
    <source>
        <dbReference type="ARBA" id="ARBA00001946"/>
    </source>
</evidence>
<feature type="domain" description="HpcH/HpaI aldolase/citrate lyase" evidence="6">
    <location>
        <begin position="4"/>
        <end position="208"/>
    </location>
</feature>
<gene>
    <name evidence="7" type="ORF">CAL22_15975</name>
</gene>
<evidence type="ECO:0000256" key="3">
    <source>
        <dbReference type="ARBA" id="ARBA00022842"/>
    </source>
</evidence>
<keyword evidence="8" id="KW-1185">Reference proteome</keyword>
<dbReference type="Proteomes" id="UP000216429">
    <property type="component" value="Unassembled WGS sequence"/>
</dbReference>
<feature type="binding site" evidence="4">
    <location>
        <position position="62"/>
    </location>
    <ligand>
        <name>substrate</name>
    </ligand>
</feature>
<dbReference type="InterPro" id="IPR011206">
    <property type="entry name" value="Citrate_lyase_beta/mcl1/mcl2"/>
</dbReference>
<protein>
    <submittedName>
        <fullName evidence="7">CoA ester lyase</fullName>
    </submittedName>
</protein>
<keyword evidence="7" id="KW-0456">Lyase</keyword>
<dbReference type="InterPro" id="IPR040442">
    <property type="entry name" value="Pyrv_kinase-like_dom_sf"/>
</dbReference>
<evidence type="ECO:0000256" key="5">
    <source>
        <dbReference type="PIRSR" id="PIRSR015582-2"/>
    </source>
</evidence>
<dbReference type="GO" id="GO:0006107">
    <property type="term" value="P:oxaloacetate metabolic process"/>
    <property type="evidence" value="ECO:0007669"/>
    <property type="project" value="TreeGrafter"/>
</dbReference>
<dbReference type="PANTHER" id="PTHR32308:SF10">
    <property type="entry name" value="CITRATE LYASE SUBUNIT BETA"/>
    <property type="match status" value="1"/>
</dbReference>
<evidence type="ECO:0000259" key="6">
    <source>
        <dbReference type="Pfam" id="PF03328"/>
    </source>
</evidence>
<dbReference type="EMBL" id="NEVU01000003">
    <property type="protein sequence ID" value="OZI71336.1"/>
    <property type="molecule type" value="Genomic_DNA"/>
</dbReference>
<name>A0A261VB04_9BORD</name>
<comment type="cofactor">
    <cofactor evidence="1">
        <name>Mg(2+)</name>
        <dbReference type="ChEBI" id="CHEBI:18420"/>
    </cofactor>
</comment>
<comment type="caution">
    <text evidence="7">The sequence shown here is derived from an EMBL/GenBank/DDBJ whole genome shotgun (WGS) entry which is preliminary data.</text>
</comment>